<dbReference type="InterPro" id="IPR002774">
    <property type="entry name" value="Flagellin_arc-type"/>
</dbReference>
<dbReference type="NCBIfam" id="TIGR02537">
    <property type="entry name" value="arch_flag_Nterm"/>
    <property type="match status" value="1"/>
</dbReference>
<dbReference type="PANTHER" id="PTHR35903:SF1">
    <property type="entry name" value="FLAGELLIN B1"/>
    <property type="match status" value="1"/>
</dbReference>
<dbReference type="GO" id="GO:0005198">
    <property type="term" value="F:structural molecule activity"/>
    <property type="evidence" value="ECO:0007669"/>
    <property type="project" value="InterPro"/>
</dbReference>
<gene>
    <name evidence="7" type="ORF">GCM10009019_14260</name>
</gene>
<proteinExistence type="inferred from homology"/>
<evidence type="ECO:0000256" key="1">
    <source>
        <dbReference type="ARBA" id="ARBA00004618"/>
    </source>
</evidence>
<dbReference type="InterPro" id="IPR013373">
    <property type="entry name" value="Flagellin/pilin_N_arc"/>
</dbReference>
<keyword evidence="3 5" id="KW-0974">Archaeal flagellum</keyword>
<accession>A0AAV3T066</accession>
<keyword evidence="6" id="KW-0472">Membrane</keyword>
<protein>
    <recommendedName>
        <fullName evidence="5">Flagellin</fullName>
    </recommendedName>
</protein>
<keyword evidence="7" id="KW-0282">Flagellum</keyword>
<keyword evidence="4" id="KW-0325">Glycoprotein</keyword>
<feature type="transmembrane region" description="Helical" evidence="6">
    <location>
        <begin position="23"/>
        <end position="47"/>
    </location>
</feature>
<dbReference type="EMBL" id="BAAADU010000002">
    <property type="protein sequence ID" value="GAA0652258.1"/>
    <property type="molecule type" value="Genomic_DNA"/>
</dbReference>
<comment type="caution">
    <text evidence="7">The sequence shown here is derived from an EMBL/GenBank/DDBJ whole genome shotgun (WGS) entry which is preliminary data.</text>
</comment>
<evidence type="ECO:0000256" key="3">
    <source>
        <dbReference type="ARBA" id="ARBA00022440"/>
    </source>
</evidence>
<evidence type="ECO:0000313" key="8">
    <source>
        <dbReference type="Proteomes" id="UP001500194"/>
    </source>
</evidence>
<evidence type="ECO:0000256" key="2">
    <source>
        <dbReference type="ARBA" id="ARBA00010256"/>
    </source>
</evidence>
<dbReference type="GO" id="GO:0097589">
    <property type="term" value="C:archaeal-type flagellum"/>
    <property type="evidence" value="ECO:0007669"/>
    <property type="project" value="UniProtKB-SubCell"/>
</dbReference>
<comment type="function">
    <text evidence="5">Flagellin is the subunit protein which polymerizes to form the filaments of archaeal flagella.</text>
</comment>
<evidence type="ECO:0000313" key="7">
    <source>
        <dbReference type="EMBL" id="GAA0652258.1"/>
    </source>
</evidence>
<sequence>MVDISIPRPDFEKDRGQIGIETLVVFIAMILVAALAAGVLINTAGLLQTSAQSTSQDAQSGVTDRLDVSAATGIVNNSTDGKVINQTTISVSLAPGSDSINVSKTTIRWTGPSGATTLTNEDFSVNAVTDEGGTVPVLNSQNDRFQVVINISDGTNPVAELEDLEGGDEVHLTFVTSSGAETVFQLNVPASLADAEDGEAVRL</sequence>
<dbReference type="AlphaFoldDB" id="A0AAV3T066"/>
<dbReference type="Proteomes" id="UP001500194">
    <property type="component" value="Unassembled WGS sequence"/>
</dbReference>
<keyword evidence="7" id="KW-0966">Cell projection</keyword>
<keyword evidence="8" id="KW-1185">Reference proteome</keyword>
<keyword evidence="6" id="KW-1133">Transmembrane helix</keyword>
<keyword evidence="7" id="KW-0969">Cilium</keyword>
<comment type="subcellular location">
    <subcellularLocation>
        <location evidence="1 5">Archaeal flagellum</location>
    </subcellularLocation>
</comment>
<keyword evidence="6" id="KW-0812">Transmembrane</keyword>
<organism evidence="7 8">
    <name type="scientific">Salarchaeum japonicum</name>
    <dbReference type="NCBI Taxonomy" id="555573"/>
    <lineage>
        <taxon>Archaea</taxon>
        <taxon>Methanobacteriati</taxon>
        <taxon>Methanobacteriota</taxon>
        <taxon>Stenosarchaea group</taxon>
        <taxon>Halobacteria</taxon>
        <taxon>Halobacteriales</taxon>
        <taxon>Halobacteriaceae</taxon>
    </lineage>
</organism>
<dbReference type="GO" id="GO:0097588">
    <property type="term" value="P:archaeal or bacterial-type flagellum-dependent cell motility"/>
    <property type="evidence" value="ECO:0007669"/>
    <property type="project" value="InterPro"/>
</dbReference>
<dbReference type="GeneID" id="68573898"/>
<name>A0AAV3T066_9EURY</name>
<evidence type="ECO:0000256" key="4">
    <source>
        <dbReference type="ARBA" id="ARBA00023180"/>
    </source>
</evidence>
<dbReference type="PANTHER" id="PTHR35903">
    <property type="entry name" value="FLAGELLIN B1"/>
    <property type="match status" value="1"/>
</dbReference>
<reference evidence="7 8" key="1">
    <citation type="journal article" date="2019" name="Int. J. Syst. Evol. Microbiol.">
        <title>The Global Catalogue of Microorganisms (GCM) 10K type strain sequencing project: providing services to taxonomists for standard genome sequencing and annotation.</title>
        <authorList>
            <consortium name="The Broad Institute Genomics Platform"/>
            <consortium name="The Broad Institute Genome Sequencing Center for Infectious Disease"/>
            <person name="Wu L."/>
            <person name="Ma J."/>
        </authorList>
    </citation>
    <scope>NUCLEOTIDE SEQUENCE [LARGE SCALE GENOMIC DNA]</scope>
    <source>
        <strain evidence="7 8">JCM 16327</strain>
    </source>
</reference>
<comment type="similarity">
    <text evidence="2 5">Belongs to the archaeal flagellin family.</text>
</comment>
<dbReference type="RefSeq" id="WP_227260887.1">
    <property type="nucleotide sequence ID" value="NZ_BAAADU010000002.1"/>
</dbReference>
<evidence type="ECO:0000256" key="6">
    <source>
        <dbReference type="SAM" id="Phobius"/>
    </source>
</evidence>
<evidence type="ECO:0000256" key="5">
    <source>
        <dbReference type="RuleBase" id="RU361282"/>
    </source>
</evidence>
<dbReference type="Pfam" id="PF01917">
    <property type="entry name" value="Flagellin_arch-type"/>
    <property type="match status" value="1"/>
</dbReference>